<dbReference type="AlphaFoldDB" id="X0RKG1"/>
<protein>
    <submittedName>
        <fullName evidence="1">Uncharacterized protein</fullName>
    </submittedName>
</protein>
<reference evidence="1" key="1">
    <citation type="journal article" date="2014" name="Front. Microbiol.">
        <title>High frequency of phylogenetically diverse reductive dehalogenase-homologous genes in deep subseafloor sedimentary metagenomes.</title>
        <authorList>
            <person name="Kawai M."/>
            <person name="Futagami T."/>
            <person name="Toyoda A."/>
            <person name="Takaki Y."/>
            <person name="Nishi S."/>
            <person name="Hori S."/>
            <person name="Arai W."/>
            <person name="Tsubouchi T."/>
            <person name="Morono Y."/>
            <person name="Uchiyama I."/>
            <person name="Ito T."/>
            <person name="Fujiyama A."/>
            <person name="Inagaki F."/>
            <person name="Takami H."/>
        </authorList>
    </citation>
    <scope>NUCLEOTIDE SEQUENCE</scope>
    <source>
        <strain evidence="1">Expedition CK06-06</strain>
    </source>
</reference>
<evidence type="ECO:0000313" key="1">
    <source>
        <dbReference type="EMBL" id="GAF69314.1"/>
    </source>
</evidence>
<accession>X0RKG1</accession>
<proteinExistence type="predicted"/>
<dbReference type="EMBL" id="BARS01002557">
    <property type="protein sequence ID" value="GAF69314.1"/>
    <property type="molecule type" value="Genomic_DNA"/>
</dbReference>
<name>X0RKG1_9ZZZZ</name>
<organism evidence="1">
    <name type="scientific">marine sediment metagenome</name>
    <dbReference type="NCBI Taxonomy" id="412755"/>
    <lineage>
        <taxon>unclassified sequences</taxon>
        <taxon>metagenomes</taxon>
        <taxon>ecological metagenomes</taxon>
    </lineage>
</organism>
<comment type="caution">
    <text evidence="1">The sequence shown here is derived from an EMBL/GenBank/DDBJ whole genome shotgun (WGS) entry which is preliminary data.</text>
</comment>
<sequence length="155" mass="17808">MPIDREQLRVDVENERARVKAEAERLAPKLAKKILDSDVRQIVAELIVNNGIEFKEYVHLLESDPPSWDAVSGELTYCGETIKRLSRKATNQRKILDAFEEQNWPRRTDDPLDPSTGVKGERLRETLRELRDGLRRISFNADGKGEGAIWFPLPK</sequence>
<gene>
    <name evidence="1" type="ORF">S01H1_04890</name>
</gene>